<dbReference type="Proteomes" id="UP000050277">
    <property type="component" value="Unassembled WGS sequence"/>
</dbReference>
<dbReference type="PANTHER" id="PTHR14226">
    <property type="entry name" value="NEUROPATHY TARGET ESTERASE/SWISS CHEESE D.MELANOGASTER"/>
    <property type="match status" value="1"/>
</dbReference>
<feature type="domain" description="PNPLA" evidence="5">
    <location>
        <begin position="12"/>
        <end position="230"/>
    </location>
</feature>
<dbReference type="Gene3D" id="3.40.1090.10">
    <property type="entry name" value="Cytosolic phospholipase A2 catalytic domain"/>
    <property type="match status" value="2"/>
</dbReference>
<dbReference type="InterPro" id="IPR002641">
    <property type="entry name" value="PNPLA_dom"/>
</dbReference>
<evidence type="ECO:0000256" key="3">
    <source>
        <dbReference type="ARBA" id="ARBA00023098"/>
    </source>
</evidence>
<evidence type="ECO:0000256" key="1">
    <source>
        <dbReference type="ARBA" id="ARBA00022801"/>
    </source>
</evidence>
<evidence type="ECO:0000313" key="7">
    <source>
        <dbReference type="Proteomes" id="UP000050277"/>
    </source>
</evidence>
<protein>
    <recommendedName>
        <fullName evidence="5">PNPLA domain-containing protein</fullName>
    </recommendedName>
</protein>
<evidence type="ECO:0000313" key="6">
    <source>
        <dbReference type="EMBL" id="KPL79463.1"/>
    </source>
</evidence>
<organism evidence="6 7">
    <name type="scientific">Herpetosiphon geysericola</name>
    <dbReference type="NCBI Taxonomy" id="70996"/>
    <lineage>
        <taxon>Bacteria</taxon>
        <taxon>Bacillati</taxon>
        <taxon>Chloroflexota</taxon>
        <taxon>Chloroflexia</taxon>
        <taxon>Herpetosiphonales</taxon>
        <taxon>Herpetosiphonaceae</taxon>
        <taxon>Herpetosiphon</taxon>
    </lineage>
</organism>
<feature type="short sequence motif" description="DGA/G" evidence="4">
    <location>
        <begin position="217"/>
        <end position="219"/>
    </location>
</feature>
<dbReference type="GO" id="GO:0016042">
    <property type="term" value="P:lipid catabolic process"/>
    <property type="evidence" value="ECO:0007669"/>
    <property type="project" value="UniProtKB-UniRule"/>
</dbReference>
<sequence length="411" mass="45397">MKNSTPSKRALVLAGGGISGAVYEIGALRAIDDLLTTLTINDFDMYVGTSAGSLISSCLANGITTRELLRILEGALPDAKRLQRDQILALNLRGLVKRGRRLPRLLAQRALETLRHPRDFAPLDWAWKMLEGLPNGIYSTNSLERYLRNFLAERGSNHFAEVQRELYIVATELDSGDRAVFGEGSLRNVPISAAVAASSAMPIVYEPVRINGVDYIDGGVRGTASLDVAIDRGAKLIVCVNPLVAFDNRKQQLGSRIADAGIQAIGNQVFRTFIQAGLHYHIKKLRQQHPDVDIILIEPRADDATVFGEHVLHYDERMMLARHGYESATIRMADQYQAYKAILAKHGVQISRQRVAKELHHLFASDDADTVHSLLASDPDGKRLTNPQKSWRTANLAHTLDDLDARLGTLE</sequence>
<keyword evidence="2 4" id="KW-0442">Lipid degradation</keyword>
<dbReference type="InterPro" id="IPR016035">
    <property type="entry name" value="Acyl_Trfase/lysoPLipase"/>
</dbReference>
<dbReference type="PATRIC" id="fig|70996.4.peg.1778"/>
<proteinExistence type="predicted"/>
<feature type="active site" description="Proton acceptor" evidence="4">
    <location>
        <position position="217"/>
    </location>
</feature>
<keyword evidence="7" id="KW-1185">Reference proteome</keyword>
<comment type="caution">
    <text evidence="6">The sequence shown here is derived from an EMBL/GenBank/DDBJ whole genome shotgun (WGS) entry which is preliminary data.</text>
</comment>
<dbReference type="PANTHER" id="PTHR14226:SF57">
    <property type="entry name" value="BLR7027 PROTEIN"/>
    <property type="match status" value="1"/>
</dbReference>
<dbReference type="AlphaFoldDB" id="A0A0P6YBY1"/>
<accession>A0A0P6YBY1</accession>
<dbReference type="SUPFAM" id="SSF52151">
    <property type="entry name" value="FabD/lysophospholipase-like"/>
    <property type="match status" value="1"/>
</dbReference>
<keyword evidence="1 4" id="KW-0378">Hydrolase</keyword>
<dbReference type="GO" id="GO:0016787">
    <property type="term" value="F:hydrolase activity"/>
    <property type="evidence" value="ECO:0007669"/>
    <property type="project" value="UniProtKB-UniRule"/>
</dbReference>
<reference evidence="6 7" key="1">
    <citation type="submission" date="2015-07" db="EMBL/GenBank/DDBJ databases">
        <title>Whole genome sequence of Herpetosiphon geysericola DSM 7119.</title>
        <authorList>
            <person name="Hemp J."/>
            <person name="Ward L.M."/>
            <person name="Pace L.A."/>
            <person name="Fischer W.W."/>
        </authorList>
    </citation>
    <scope>NUCLEOTIDE SEQUENCE [LARGE SCALE GENOMIC DNA]</scope>
    <source>
        <strain evidence="6 7">DSM 7119</strain>
    </source>
</reference>
<dbReference type="InterPro" id="IPR050301">
    <property type="entry name" value="NTE"/>
</dbReference>
<feature type="short sequence motif" description="GXSXG" evidence="4">
    <location>
        <begin position="48"/>
        <end position="52"/>
    </location>
</feature>
<dbReference type="EMBL" id="LGKP01000046">
    <property type="protein sequence ID" value="KPL79463.1"/>
    <property type="molecule type" value="Genomic_DNA"/>
</dbReference>
<dbReference type="OrthoDB" id="2339873at2"/>
<dbReference type="PROSITE" id="PS51635">
    <property type="entry name" value="PNPLA"/>
    <property type="match status" value="1"/>
</dbReference>
<evidence type="ECO:0000259" key="5">
    <source>
        <dbReference type="PROSITE" id="PS51635"/>
    </source>
</evidence>
<evidence type="ECO:0000256" key="4">
    <source>
        <dbReference type="PROSITE-ProRule" id="PRU01161"/>
    </source>
</evidence>
<name>A0A0P6YBY1_9CHLR</name>
<evidence type="ECO:0000256" key="2">
    <source>
        <dbReference type="ARBA" id="ARBA00022963"/>
    </source>
</evidence>
<dbReference type="RefSeq" id="WP_054537429.1">
    <property type="nucleotide sequence ID" value="NZ_LGKP01000046.1"/>
</dbReference>
<feature type="active site" description="Nucleophile" evidence="4">
    <location>
        <position position="50"/>
    </location>
</feature>
<comment type="caution">
    <text evidence="4">Lacks conserved residue(s) required for the propagation of feature annotation.</text>
</comment>
<gene>
    <name evidence="6" type="ORF">SE18_26240</name>
</gene>
<keyword evidence="3 4" id="KW-0443">Lipid metabolism</keyword>
<dbReference type="Pfam" id="PF01734">
    <property type="entry name" value="Patatin"/>
    <property type="match status" value="1"/>
</dbReference>
<dbReference type="STRING" id="70996.SE18_26240"/>